<evidence type="ECO:0000256" key="11">
    <source>
        <dbReference type="ARBA" id="ARBA00050251"/>
    </source>
</evidence>
<evidence type="ECO:0000259" key="21">
    <source>
        <dbReference type="Pfam" id="PF02875"/>
    </source>
</evidence>
<organism evidence="23 24">
    <name type="scientific">Myxacorys almedinensis A</name>
    <dbReference type="NCBI Taxonomy" id="2690445"/>
    <lineage>
        <taxon>Bacteria</taxon>
        <taxon>Bacillati</taxon>
        <taxon>Cyanobacteriota</taxon>
        <taxon>Cyanophyceae</taxon>
        <taxon>Leptolyngbyales</taxon>
        <taxon>Leptolyngbyaceae</taxon>
        <taxon>Myxacorys</taxon>
        <taxon>Myxacorys almedinensis</taxon>
    </lineage>
</organism>
<dbReference type="PANTHER" id="PTHR23135">
    <property type="entry name" value="MUR LIGASE FAMILY MEMBER"/>
    <property type="match status" value="1"/>
</dbReference>
<evidence type="ECO:0000256" key="13">
    <source>
        <dbReference type="ARBA" id="ARBA00066633"/>
    </source>
</evidence>
<comment type="caution">
    <text evidence="18">Lacks conserved residue(s) required for the propagation of feature annotation.</text>
</comment>
<evidence type="ECO:0000259" key="22">
    <source>
        <dbReference type="Pfam" id="PF08245"/>
    </source>
</evidence>
<dbReference type="GO" id="GO:0071555">
    <property type="term" value="P:cell wall organization"/>
    <property type="evidence" value="ECO:0007669"/>
    <property type="project" value="UniProtKB-KW"/>
</dbReference>
<evidence type="ECO:0000256" key="5">
    <source>
        <dbReference type="ARBA" id="ARBA00022741"/>
    </source>
</evidence>
<keyword evidence="6 18" id="KW-0067">ATP-binding</keyword>
<dbReference type="InterPro" id="IPR004101">
    <property type="entry name" value="Mur_ligase_C"/>
</dbReference>
<proteinExistence type="inferred from homology"/>
<feature type="binding site" evidence="18">
    <location>
        <begin position="123"/>
        <end position="129"/>
    </location>
    <ligand>
        <name>ATP</name>
        <dbReference type="ChEBI" id="CHEBI:30616"/>
    </ligand>
</feature>
<dbReference type="HAMAP" id="MF_00208">
    <property type="entry name" value="MurE"/>
    <property type="match status" value="1"/>
</dbReference>
<dbReference type="RefSeq" id="WP_162422914.1">
    <property type="nucleotide sequence ID" value="NZ_WVIE01000008.1"/>
</dbReference>
<feature type="binding site" evidence="18">
    <location>
        <position position="200"/>
    </location>
    <ligand>
        <name>UDP-N-acetyl-alpha-D-muramoyl-L-alanyl-D-glutamate</name>
        <dbReference type="ChEBI" id="CHEBI:83900"/>
    </ligand>
</feature>
<accession>A0A8J7YZE5</accession>
<dbReference type="SUPFAM" id="SSF53623">
    <property type="entry name" value="MurD-like peptide ligases, catalytic domain"/>
    <property type="match status" value="1"/>
</dbReference>
<comment type="function">
    <text evidence="12 18">Catalyzes the addition of meso-diaminopimelic acid to the nucleotide precursor UDP-N-acetylmuramoyl-L-alanyl-D-glutamate (UMAG) in the biosynthesis of bacterial cell-wall peptidoglycan.</text>
</comment>
<evidence type="ECO:0000256" key="6">
    <source>
        <dbReference type="ARBA" id="ARBA00022840"/>
    </source>
</evidence>
<dbReference type="InterPro" id="IPR018109">
    <property type="entry name" value="Folylpolyglutamate_synth_CS"/>
</dbReference>
<feature type="modified residue" description="N6-carboxylysine" evidence="18">
    <location>
        <position position="232"/>
    </location>
</feature>
<feature type="binding site" evidence="18">
    <location>
        <position position="198"/>
    </location>
    <ligand>
        <name>UDP-N-acetyl-alpha-D-muramoyl-L-alanyl-D-glutamate</name>
        <dbReference type="ChEBI" id="CHEBI:83900"/>
    </ligand>
</feature>
<keyword evidence="3 18" id="KW-0436">Ligase</keyword>
<protein>
    <recommendedName>
        <fullName evidence="14 18">UDP-N-acetylmuramoyl-L-alanyl-D-glutamate--2,6-diaminopimelate ligase</fullName>
        <ecNumber evidence="13 18">6.3.2.13</ecNumber>
    </recommendedName>
    <alternativeName>
        <fullName evidence="15 18">Meso-A2pm-adding enzyme</fullName>
    </alternativeName>
    <alternativeName>
        <fullName evidence="16 18">Meso-diaminopimelate-adding enzyme</fullName>
    </alternativeName>
    <alternativeName>
        <fullName evidence="17 18">UDP-MurNAc-L-Ala-D-Glu:meso-diaminopimelate ligase</fullName>
    </alternativeName>
    <alternativeName>
        <fullName evidence="18">UDP-MurNAc-tripeptide synthetase</fullName>
    </alternativeName>
    <alternativeName>
        <fullName evidence="18">UDP-N-acetylmuramyl-tripeptide synthetase</fullName>
    </alternativeName>
</protein>
<keyword evidence="2 18" id="KW-0963">Cytoplasm</keyword>
<dbReference type="Pfam" id="PF02875">
    <property type="entry name" value="Mur_ligase_C"/>
    <property type="match status" value="1"/>
</dbReference>
<evidence type="ECO:0000313" key="23">
    <source>
        <dbReference type="EMBL" id="NDJ17397.1"/>
    </source>
</evidence>
<feature type="binding site" evidence="18">
    <location>
        <position position="192"/>
    </location>
    <ligand>
        <name>UDP-N-acetyl-alpha-D-muramoyl-L-alanyl-D-glutamate</name>
        <dbReference type="ChEBI" id="CHEBI:83900"/>
    </ligand>
</feature>
<feature type="binding site" evidence="18">
    <location>
        <begin position="419"/>
        <end position="422"/>
    </location>
    <ligand>
        <name>meso-2,6-diaminopimelate</name>
        <dbReference type="ChEBI" id="CHEBI:57791"/>
    </ligand>
</feature>
<dbReference type="UniPathway" id="UPA00219"/>
<comment type="similarity">
    <text evidence="1 18">Belongs to the MurCDEF family. MurE subfamily.</text>
</comment>
<evidence type="ECO:0000256" key="4">
    <source>
        <dbReference type="ARBA" id="ARBA00022618"/>
    </source>
</evidence>
<feature type="short sequence motif" description="Meso-diaminopimelate recognition motif" evidence="18">
    <location>
        <begin position="419"/>
        <end position="422"/>
    </location>
</feature>
<dbReference type="GO" id="GO:0004326">
    <property type="term" value="F:tetrahydrofolylpolyglutamate synthase activity"/>
    <property type="evidence" value="ECO:0007669"/>
    <property type="project" value="InterPro"/>
</dbReference>
<dbReference type="PANTHER" id="PTHR23135:SF4">
    <property type="entry name" value="UDP-N-ACETYLMURAMOYL-L-ALANYL-D-GLUTAMATE--2,6-DIAMINOPIMELATE LIGASE MURE HOMOLOG, CHLOROPLASTIC"/>
    <property type="match status" value="1"/>
</dbReference>
<dbReference type="GO" id="GO:0005524">
    <property type="term" value="F:ATP binding"/>
    <property type="evidence" value="ECO:0007669"/>
    <property type="project" value="UniProtKB-UniRule"/>
</dbReference>
<evidence type="ECO:0000256" key="18">
    <source>
        <dbReference type="HAMAP-Rule" id="MF_00208"/>
    </source>
</evidence>
<dbReference type="EMBL" id="WVIE01000008">
    <property type="protein sequence ID" value="NDJ17397.1"/>
    <property type="molecule type" value="Genomic_DNA"/>
</dbReference>
<comment type="subcellular location">
    <subcellularLocation>
        <location evidence="18 19">Cytoplasm</location>
    </subcellularLocation>
</comment>
<keyword evidence="7 18" id="KW-0133">Cell shape</keyword>
<keyword evidence="8 18" id="KW-0573">Peptidoglycan synthesis</keyword>
<dbReference type="GO" id="GO:0008765">
    <property type="term" value="F:UDP-N-acetylmuramoylalanyl-D-glutamate-2,6-diaminopimelate ligase activity"/>
    <property type="evidence" value="ECO:0007669"/>
    <property type="project" value="UniProtKB-UniRule"/>
</dbReference>
<keyword evidence="5 18" id="KW-0547">Nucleotide-binding</keyword>
<keyword evidence="9 18" id="KW-0131">Cell cycle</keyword>
<comment type="cofactor">
    <cofactor evidence="18">
        <name>Mg(2+)</name>
        <dbReference type="ChEBI" id="CHEBI:18420"/>
    </cofactor>
</comment>
<comment type="PTM">
    <text evidence="18">Carboxylation is probably crucial for Mg(2+) binding and, consequently, for the gamma-phosphate positioning of ATP.</text>
</comment>
<evidence type="ECO:0000259" key="20">
    <source>
        <dbReference type="Pfam" id="PF01225"/>
    </source>
</evidence>
<dbReference type="Pfam" id="PF01225">
    <property type="entry name" value="Mur_ligase"/>
    <property type="match status" value="1"/>
</dbReference>
<evidence type="ECO:0000256" key="8">
    <source>
        <dbReference type="ARBA" id="ARBA00022984"/>
    </source>
</evidence>
<gene>
    <name evidence="18" type="primary">murE</name>
    <name evidence="23" type="ORF">GS601_08860</name>
</gene>
<evidence type="ECO:0000256" key="10">
    <source>
        <dbReference type="ARBA" id="ARBA00023316"/>
    </source>
</evidence>
<comment type="pathway">
    <text evidence="18 19">Cell wall biogenesis; peptidoglycan biosynthesis.</text>
</comment>
<dbReference type="GO" id="GO:0008360">
    <property type="term" value="P:regulation of cell shape"/>
    <property type="evidence" value="ECO:0007669"/>
    <property type="project" value="UniProtKB-KW"/>
</dbReference>
<evidence type="ECO:0000313" key="24">
    <source>
        <dbReference type="Proteomes" id="UP000646053"/>
    </source>
</evidence>
<feature type="domain" description="Mur ligase central" evidence="22">
    <location>
        <begin position="121"/>
        <end position="321"/>
    </location>
</feature>
<dbReference type="NCBIfam" id="TIGR01085">
    <property type="entry name" value="murE"/>
    <property type="match status" value="1"/>
</dbReference>
<evidence type="ECO:0000256" key="7">
    <source>
        <dbReference type="ARBA" id="ARBA00022960"/>
    </source>
</evidence>
<dbReference type="SUPFAM" id="SSF63418">
    <property type="entry name" value="MurE/MurF N-terminal domain"/>
    <property type="match status" value="1"/>
</dbReference>
<dbReference type="PROSITE" id="PS01011">
    <property type="entry name" value="FOLYLPOLYGLU_SYNT_1"/>
    <property type="match status" value="1"/>
</dbReference>
<dbReference type="InterPro" id="IPR036615">
    <property type="entry name" value="Mur_ligase_C_dom_sf"/>
</dbReference>
<reference evidence="23" key="1">
    <citation type="submission" date="2019-12" db="EMBL/GenBank/DDBJ databases">
        <title>High-Quality draft genome sequences of three cyanobacteria isolated from the limestone walls of the Old Cathedral of Coimbra.</title>
        <authorList>
            <person name="Tiago I."/>
            <person name="Soares F."/>
            <person name="Portugal A."/>
        </authorList>
    </citation>
    <scope>NUCLEOTIDE SEQUENCE</scope>
    <source>
        <strain evidence="23">A</strain>
    </source>
</reference>
<dbReference type="GO" id="GO:0009252">
    <property type="term" value="P:peptidoglycan biosynthetic process"/>
    <property type="evidence" value="ECO:0007669"/>
    <property type="project" value="UniProtKB-UniRule"/>
</dbReference>
<evidence type="ECO:0000256" key="9">
    <source>
        <dbReference type="ARBA" id="ARBA00023306"/>
    </source>
</evidence>
<dbReference type="FunFam" id="3.90.190.20:FF:000006">
    <property type="entry name" value="UDP-N-acetylmuramoyl-L-alanyl-D-glutamate--2,6-diaminopimelate ligase"/>
    <property type="match status" value="1"/>
</dbReference>
<feature type="binding site" evidence="18">
    <location>
        <begin position="165"/>
        <end position="166"/>
    </location>
    <ligand>
        <name>UDP-N-acetyl-alpha-D-muramoyl-L-alanyl-D-glutamate</name>
        <dbReference type="ChEBI" id="CHEBI:83900"/>
    </ligand>
</feature>
<dbReference type="InterPro" id="IPR000713">
    <property type="entry name" value="Mur_ligase_N"/>
</dbReference>
<evidence type="ECO:0000256" key="14">
    <source>
        <dbReference type="ARBA" id="ARBA00072883"/>
    </source>
</evidence>
<keyword evidence="10 18" id="KW-0961">Cell wall biogenesis/degradation</keyword>
<dbReference type="Gene3D" id="3.40.1390.10">
    <property type="entry name" value="MurE/MurF, N-terminal domain"/>
    <property type="match status" value="1"/>
</dbReference>
<keyword evidence="24" id="KW-1185">Reference proteome</keyword>
<evidence type="ECO:0000256" key="12">
    <source>
        <dbReference type="ARBA" id="ARBA00056782"/>
    </source>
</evidence>
<feature type="domain" description="Mur ligase C-terminal" evidence="21">
    <location>
        <begin position="344"/>
        <end position="472"/>
    </location>
</feature>
<keyword evidence="18" id="KW-0460">Magnesium</keyword>
<evidence type="ECO:0000256" key="19">
    <source>
        <dbReference type="RuleBase" id="RU004135"/>
    </source>
</evidence>
<feature type="binding site" evidence="18">
    <location>
        <position position="474"/>
    </location>
    <ligand>
        <name>meso-2,6-diaminopimelate</name>
        <dbReference type="ChEBI" id="CHEBI:57791"/>
    </ligand>
</feature>
<dbReference type="Proteomes" id="UP000646053">
    <property type="component" value="Unassembled WGS sequence"/>
</dbReference>
<feature type="domain" description="Mur ligase N-terminal catalytic" evidence="20">
    <location>
        <begin position="26"/>
        <end position="109"/>
    </location>
</feature>
<evidence type="ECO:0000256" key="3">
    <source>
        <dbReference type="ARBA" id="ARBA00022598"/>
    </source>
</evidence>
<dbReference type="NCBIfam" id="NF001124">
    <property type="entry name" value="PRK00139.1-2"/>
    <property type="match status" value="1"/>
</dbReference>
<dbReference type="Gene3D" id="3.90.190.20">
    <property type="entry name" value="Mur ligase, C-terminal domain"/>
    <property type="match status" value="1"/>
</dbReference>
<evidence type="ECO:0000256" key="17">
    <source>
        <dbReference type="ARBA" id="ARBA00081560"/>
    </source>
</evidence>
<dbReference type="EC" id="6.3.2.13" evidence="13 18"/>
<feature type="binding site" evidence="18">
    <location>
        <position position="33"/>
    </location>
    <ligand>
        <name>UDP-N-acetyl-alpha-D-muramoyl-L-alanyl-D-glutamate</name>
        <dbReference type="ChEBI" id="CHEBI:83900"/>
    </ligand>
</feature>
<dbReference type="Gene3D" id="3.40.1190.10">
    <property type="entry name" value="Mur-like, catalytic domain"/>
    <property type="match status" value="1"/>
</dbReference>
<evidence type="ECO:0000256" key="2">
    <source>
        <dbReference type="ARBA" id="ARBA00022490"/>
    </source>
</evidence>
<dbReference type="AlphaFoldDB" id="A0A8J7YZE5"/>
<dbReference type="NCBIfam" id="NF001126">
    <property type="entry name" value="PRK00139.1-4"/>
    <property type="match status" value="1"/>
</dbReference>
<feature type="binding site" evidence="18">
    <location>
        <position position="395"/>
    </location>
    <ligand>
        <name>meso-2,6-diaminopimelate</name>
        <dbReference type="ChEBI" id="CHEBI:57791"/>
    </ligand>
</feature>
<keyword evidence="4 18" id="KW-0132">Cell division</keyword>
<dbReference type="InterPro" id="IPR036565">
    <property type="entry name" value="Mur-like_cat_sf"/>
</dbReference>
<sequence length="509" mass="54448">MQLKALLATLPHGGDLPTHPALALDVKGLTTNSLACQPGDVFIGMPGTRVDGGDFWQSAIAAGAIAAIVSPDAASRAMGNPAFSSEQPPLVIPAIDMTQACAHLATTFYDHPAAKLKLIGVTGTNGKTTTTHLIEYLLNQAGNPTAMLGTLYTRWQGFQQTAVHTTPFAVELQQQFAAAVDAGCKYAVMEVSSHALHQGRVLGCPFEVAVFTNLTQDHLDYHTNMEDYFAAKALLFSPAYLKGRAIVNLDDPYGQRLLEHLNGQPVWSYSTQQKADLWTSDLSYSPAGVRGRLHTPMGEVPFQSPLVGQFNLANLLAAVGAGLELGLGLDAIAQALPHFSGVPGRMEQVQIKPDQDISVIVDYAHTPDSLENMLNAARPFISGRMICVFGCGGDRDRTKRPKMGAIAAELADQIIVTSDNPRTEDPQRILDDVVAGISAASAPTVIADRAIAIRTAILQAKPGDGILIAGKGHEDYQILGTEKIHFDDREQARDALIKRDCQTELATDS</sequence>
<dbReference type="InterPro" id="IPR005761">
    <property type="entry name" value="UDP-N-AcMur-Glu-dNH2Pim_ligase"/>
</dbReference>
<dbReference type="InterPro" id="IPR035911">
    <property type="entry name" value="MurE/MurF_N"/>
</dbReference>
<evidence type="ECO:0000256" key="16">
    <source>
        <dbReference type="ARBA" id="ARBA00076158"/>
    </source>
</evidence>
<name>A0A8J7YZE5_9CYAN</name>
<dbReference type="GO" id="GO:0051301">
    <property type="term" value="P:cell division"/>
    <property type="evidence" value="ECO:0007669"/>
    <property type="project" value="UniProtKB-KW"/>
</dbReference>
<evidence type="ECO:0000256" key="1">
    <source>
        <dbReference type="ARBA" id="ARBA00005898"/>
    </source>
</evidence>
<evidence type="ECO:0000256" key="15">
    <source>
        <dbReference type="ARBA" id="ARBA00075482"/>
    </source>
</evidence>
<comment type="catalytic activity">
    <reaction evidence="11 18">
        <text>UDP-N-acetyl-alpha-D-muramoyl-L-alanyl-D-glutamate + meso-2,6-diaminopimelate + ATP = UDP-N-acetyl-alpha-D-muramoyl-L-alanyl-gamma-D-glutamyl-meso-2,6-diaminopimelate + ADP + phosphate + H(+)</text>
        <dbReference type="Rhea" id="RHEA:23676"/>
        <dbReference type="ChEBI" id="CHEBI:15378"/>
        <dbReference type="ChEBI" id="CHEBI:30616"/>
        <dbReference type="ChEBI" id="CHEBI:43474"/>
        <dbReference type="ChEBI" id="CHEBI:57791"/>
        <dbReference type="ChEBI" id="CHEBI:83900"/>
        <dbReference type="ChEBI" id="CHEBI:83905"/>
        <dbReference type="ChEBI" id="CHEBI:456216"/>
        <dbReference type="EC" id="6.3.2.13"/>
    </reaction>
</comment>
<comment type="caution">
    <text evidence="23">The sequence shown here is derived from an EMBL/GenBank/DDBJ whole genome shotgun (WGS) entry which is preliminary data.</text>
</comment>
<dbReference type="SUPFAM" id="SSF53244">
    <property type="entry name" value="MurD-like peptide ligases, peptide-binding domain"/>
    <property type="match status" value="1"/>
</dbReference>
<dbReference type="GO" id="GO:0005737">
    <property type="term" value="C:cytoplasm"/>
    <property type="evidence" value="ECO:0007669"/>
    <property type="project" value="UniProtKB-SubCell"/>
</dbReference>
<dbReference type="GO" id="GO:0000287">
    <property type="term" value="F:magnesium ion binding"/>
    <property type="evidence" value="ECO:0007669"/>
    <property type="project" value="UniProtKB-UniRule"/>
</dbReference>
<feature type="binding site" evidence="18">
    <location>
        <position position="470"/>
    </location>
    <ligand>
        <name>meso-2,6-diaminopimelate</name>
        <dbReference type="ChEBI" id="CHEBI:57791"/>
    </ligand>
</feature>
<dbReference type="Pfam" id="PF08245">
    <property type="entry name" value="Mur_ligase_M"/>
    <property type="match status" value="1"/>
</dbReference>
<dbReference type="InterPro" id="IPR013221">
    <property type="entry name" value="Mur_ligase_cen"/>
</dbReference>